<dbReference type="PANTHER" id="PTHR45856">
    <property type="entry name" value="ALPHA/BETA-HYDROLASES SUPERFAMILY PROTEIN"/>
    <property type="match status" value="1"/>
</dbReference>
<evidence type="ECO:0000259" key="3">
    <source>
        <dbReference type="Pfam" id="PF01764"/>
    </source>
</evidence>
<proteinExistence type="predicted"/>
<gene>
    <name evidence="4" type="primary">g11737</name>
    <name evidence="4" type="ORF">VP750_LOCUS10485</name>
</gene>
<feature type="transmembrane region" description="Helical" evidence="2">
    <location>
        <begin position="227"/>
        <end position="248"/>
    </location>
</feature>
<evidence type="ECO:0000313" key="5">
    <source>
        <dbReference type="Proteomes" id="UP001497392"/>
    </source>
</evidence>
<accession>A0ABP1GDC4</accession>
<organism evidence="4 5">
    <name type="scientific">Coccomyxa viridis</name>
    <dbReference type="NCBI Taxonomy" id="1274662"/>
    <lineage>
        <taxon>Eukaryota</taxon>
        <taxon>Viridiplantae</taxon>
        <taxon>Chlorophyta</taxon>
        <taxon>core chlorophytes</taxon>
        <taxon>Trebouxiophyceae</taxon>
        <taxon>Trebouxiophyceae incertae sedis</taxon>
        <taxon>Coccomyxaceae</taxon>
        <taxon>Coccomyxa</taxon>
    </lineage>
</organism>
<dbReference type="InterPro" id="IPR029058">
    <property type="entry name" value="AB_hydrolase_fold"/>
</dbReference>
<feature type="compositionally biased region" description="Polar residues" evidence="1">
    <location>
        <begin position="113"/>
        <end position="125"/>
    </location>
</feature>
<evidence type="ECO:0000313" key="4">
    <source>
        <dbReference type="EMBL" id="CAL5228579.1"/>
    </source>
</evidence>
<feature type="compositionally biased region" description="Basic and acidic residues" evidence="1">
    <location>
        <begin position="1013"/>
        <end position="1026"/>
    </location>
</feature>
<keyword evidence="2" id="KW-0812">Transmembrane</keyword>
<dbReference type="PANTHER" id="PTHR45856:SF24">
    <property type="entry name" value="FUNGAL LIPASE-LIKE DOMAIN-CONTAINING PROTEIN"/>
    <property type="match status" value="1"/>
</dbReference>
<feature type="domain" description="Fungal lipase-type" evidence="3">
    <location>
        <begin position="660"/>
        <end position="809"/>
    </location>
</feature>
<feature type="compositionally biased region" description="Basic and acidic residues" evidence="1">
    <location>
        <begin position="26"/>
        <end position="37"/>
    </location>
</feature>
<reference evidence="4 5" key="1">
    <citation type="submission" date="2024-06" db="EMBL/GenBank/DDBJ databases">
        <authorList>
            <person name="Kraege A."/>
            <person name="Thomma B."/>
        </authorList>
    </citation>
    <scope>NUCLEOTIDE SEQUENCE [LARGE SCALE GENOMIC DNA]</scope>
</reference>
<dbReference type="Pfam" id="PF01764">
    <property type="entry name" value="Lipase_3"/>
    <property type="match status" value="1"/>
</dbReference>
<feature type="transmembrane region" description="Helical" evidence="2">
    <location>
        <begin position="527"/>
        <end position="549"/>
    </location>
</feature>
<dbReference type="InterPro" id="IPR002921">
    <property type="entry name" value="Fungal_lipase-type"/>
</dbReference>
<dbReference type="Gene3D" id="3.40.50.1820">
    <property type="entry name" value="alpha/beta hydrolase"/>
    <property type="match status" value="1"/>
</dbReference>
<feature type="transmembrane region" description="Helical" evidence="2">
    <location>
        <begin position="452"/>
        <end position="474"/>
    </location>
</feature>
<feature type="region of interest" description="Disordered" evidence="1">
    <location>
        <begin position="1"/>
        <end position="158"/>
    </location>
</feature>
<feature type="region of interest" description="Disordered" evidence="1">
    <location>
        <begin position="998"/>
        <end position="1053"/>
    </location>
</feature>
<dbReference type="CDD" id="cd00519">
    <property type="entry name" value="Lipase_3"/>
    <property type="match status" value="1"/>
</dbReference>
<protein>
    <submittedName>
        <fullName evidence="4">G11737 protein</fullName>
    </submittedName>
</protein>
<evidence type="ECO:0000256" key="2">
    <source>
        <dbReference type="SAM" id="Phobius"/>
    </source>
</evidence>
<keyword evidence="2" id="KW-0472">Membrane</keyword>
<feature type="compositionally biased region" description="Low complexity" evidence="1">
    <location>
        <begin position="144"/>
        <end position="154"/>
    </location>
</feature>
<comment type="caution">
    <text evidence="4">The sequence shown here is derived from an EMBL/GenBank/DDBJ whole genome shotgun (WGS) entry which is preliminary data.</text>
</comment>
<feature type="transmembrane region" description="Helical" evidence="2">
    <location>
        <begin position="189"/>
        <end position="207"/>
    </location>
</feature>
<feature type="transmembrane region" description="Helical" evidence="2">
    <location>
        <begin position="495"/>
        <end position="515"/>
    </location>
</feature>
<feature type="transmembrane region" description="Helical" evidence="2">
    <location>
        <begin position="305"/>
        <end position="326"/>
    </location>
</feature>
<sequence length="1053" mass="117056">MVPGDGHPSPDVDSNQIYHETAAQMREAHQDEMERTPRSGTPDLVHAVPGREDDLQGTATYPSSEEALDQDRPVSAAAAVHAAMEENSVLPSADRTPSAVAGPAASDAKVTEHGTSPRRSVTIQDTAEVIGEASPDEEAPQSPSAATDSTSDSSGVADLSGSGAHSYLHYRIGKDVILRLEFISPEDTRAALIFLWVVELTGLALLLEEFGLKLHDNDGAFRNRSWTIVNVVFGSICFVLLSCALLTYAVRSYKAHSLGKRWKKRRRRFAMLALVELIAQWVNSAFFVIPNAVLLARPCGFFSELVAACAIVRWTMLNTIFLCVLVEAHMAYPCWRTERDPENGRQSFTDWRTVLSANTAIWASGQPRERRSPKVAMPGHYEGAIIDAPWIVHLPKVIIWIIFEGLLVAAAVNYITGHGVSQIAKAERPRSCFPRHAGHACETTNAQLALTVLLMVTAYIYFALYFYHLIGALLELRTLPHQDHQITSLQVRLQLKVRTLVVIFYTLSIALLWFVKPRGCRSFVYTWYGMLPLQVVTTGAALTWSFFALPNRHYDDKTPLLQEWLQEFAWTEEERDVKFRRRAADGEVGELLSKEPMFCFETAMNMLYWTALAYDYAERDPSELSLETAMGVYDLKESELFWEKALDTKLLIAWNDHMMVLAFRGTASVSNALADLQAWRVTHPPRRGRCWRRPLVHSGFLKSWTRNAFNTRVIERVLQIIREAPSGKTPDNPFRVIVTGHSLGGALAQLAAHEISTAAAAEGLYIRVVCYTFGAPRVGNHAFAREYTKLVPHTWNMINHQDAVARAPKFLGLYKRAGQRVHINHYGDMMVRPSAIQVSLIKAPCGGSVPNHLLGDYLQSLLAVLLAQFSRKGFPGGMQGVVRLAEKSEPIQGLLLDGIGLTVENMRRLARWHGRLIDPALARTSAYDAAAQRLARRKAAQHEAKQQARPAADGDAQVVEHGQAGGAAQRLEEVSREHRTSLLSRMWRNVRAHIAADQPTRKGWSENCGSRSMAHDRQRTVPDRHGSATLGRESMFDSGDESASDAMVHAPAA</sequence>
<dbReference type="Proteomes" id="UP001497392">
    <property type="component" value="Unassembled WGS sequence"/>
</dbReference>
<keyword evidence="5" id="KW-1185">Reference proteome</keyword>
<dbReference type="InterPro" id="IPR051218">
    <property type="entry name" value="Sec_MonoDiacylglyc_Lipase"/>
</dbReference>
<keyword evidence="2" id="KW-1133">Transmembrane helix</keyword>
<name>A0ABP1GDC4_9CHLO</name>
<dbReference type="SUPFAM" id="SSF53474">
    <property type="entry name" value="alpha/beta-Hydrolases"/>
    <property type="match status" value="1"/>
</dbReference>
<dbReference type="EMBL" id="CAXHTA020000018">
    <property type="protein sequence ID" value="CAL5228579.1"/>
    <property type="molecule type" value="Genomic_DNA"/>
</dbReference>
<feature type="transmembrane region" description="Helical" evidence="2">
    <location>
        <begin position="269"/>
        <end position="293"/>
    </location>
</feature>
<evidence type="ECO:0000256" key="1">
    <source>
        <dbReference type="SAM" id="MobiDB-lite"/>
    </source>
</evidence>